<dbReference type="GO" id="GO:0016491">
    <property type="term" value="F:oxidoreductase activity"/>
    <property type="evidence" value="ECO:0007669"/>
    <property type="project" value="InterPro"/>
</dbReference>
<dbReference type="Proteomes" id="UP001365542">
    <property type="component" value="Unassembled WGS sequence"/>
</dbReference>
<comment type="caution">
    <text evidence="2">The sequence shown here is derived from an EMBL/GenBank/DDBJ whole genome shotgun (WGS) entry which is preliminary data.</text>
</comment>
<organism evidence="2 3">
    <name type="scientific">Orbilia ellipsospora</name>
    <dbReference type="NCBI Taxonomy" id="2528407"/>
    <lineage>
        <taxon>Eukaryota</taxon>
        <taxon>Fungi</taxon>
        <taxon>Dikarya</taxon>
        <taxon>Ascomycota</taxon>
        <taxon>Pezizomycotina</taxon>
        <taxon>Orbiliomycetes</taxon>
        <taxon>Orbiliales</taxon>
        <taxon>Orbiliaceae</taxon>
        <taxon>Orbilia</taxon>
    </lineage>
</organism>
<name>A0AAV9XFZ0_9PEZI</name>
<dbReference type="PANTHER" id="PTHR34598:SF3">
    <property type="entry name" value="OXIDOREDUCTASE AN1597"/>
    <property type="match status" value="1"/>
</dbReference>
<gene>
    <name evidence="2" type="ORF">TWF694_009371</name>
</gene>
<sequence>MSDTFHDASHSYDSRSPIDKRVQPWRAWWPVVQRSNESGEDTENTKDSVLLSTDADAPWVKWRFNPEVPWEKPWIFWPLAWSPKYYGQAEIAPEVVHDQAFIEACLSLHSTSPAPISKYNPFRTTSTIQFFQDREGSEHEKPYACRVPVTSHSALQSNFHGKWQQIMLTDVRGHEDLFTLDKDGFEWFQHKTERTVADGDLDVLVYMKEMARVIKERYKGSDVYIFDYVKRSPDKTDRWTGYSDVTRRVHADQTPRSAIGRIKLHMKDRADELLKKRCRIFSVWRPLLPVIEAYPLSAASFTSVAPEDMVPIDVIYPHYAEESFEVRHNPNLRWYYKSAMTNEDIMVIKLYDNKMTDKTAYFAPHASWRDPAARKDAPPRRSIELRVMLFG</sequence>
<dbReference type="AlphaFoldDB" id="A0AAV9XFZ0"/>
<protein>
    <submittedName>
        <fullName evidence="2">Uncharacterized protein</fullName>
    </submittedName>
</protein>
<dbReference type="InterPro" id="IPR044053">
    <property type="entry name" value="AsaB-like"/>
</dbReference>
<accession>A0AAV9XFZ0</accession>
<evidence type="ECO:0000313" key="3">
    <source>
        <dbReference type="Proteomes" id="UP001365542"/>
    </source>
</evidence>
<proteinExistence type="inferred from homology"/>
<comment type="similarity">
    <text evidence="1">Belongs to the asaB hydroxylase/desaturase family.</text>
</comment>
<dbReference type="PANTHER" id="PTHR34598">
    <property type="entry name" value="BLL6449 PROTEIN"/>
    <property type="match status" value="1"/>
</dbReference>
<dbReference type="EMBL" id="JAVHJO010000005">
    <property type="protein sequence ID" value="KAK6540581.1"/>
    <property type="molecule type" value="Genomic_DNA"/>
</dbReference>
<dbReference type="NCBIfam" id="NF041278">
    <property type="entry name" value="CmcJ_NvfI_EfuI"/>
    <property type="match status" value="1"/>
</dbReference>
<keyword evidence="3" id="KW-1185">Reference proteome</keyword>
<reference evidence="2 3" key="1">
    <citation type="submission" date="2019-10" db="EMBL/GenBank/DDBJ databases">
        <authorList>
            <person name="Palmer J.M."/>
        </authorList>
    </citation>
    <scope>NUCLEOTIDE SEQUENCE [LARGE SCALE GENOMIC DNA]</scope>
    <source>
        <strain evidence="2 3">TWF694</strain>
    </source>
</reference>
<evidence type="ECO:0000313" key="2">
    <source>
        <dbReference type="EMBL" id="KAK6540581.1"/>
    </source>
</evidence>
<evidence type="ECO:0000256" key="1">
    <source>
        <dbReference type="ARBA" id="ARBA00023604"/>
    </source>
</evidence>